<evidence type="ECO:0000256" key="8">
    <source>
        <dbReference type="ARBA" id="ARBA00023049"/>
    </source>
</evidence>
<reference evidence="9 10" key="2">
    <citation type="journal article" date="2013" name="Genome Announc.">
        <title>Genome Sequence of Growth-Improving Paenibacillus mucilaginosus Strain KNP414.</title>
        <authorList>
            <person name="Lu J.J."/>
            <person name="Wang J.F."/>
            <person name="Hu X.F."/>
        </authorList>
    </citation>
    <scope>NUCLEOTIDE SEQUENCE [LARGE SCALE GENOMIC DNA]</scope>
    <source>
        <strain evidence="9 10">KNP414</strain>
    </source>
</reference>
<evidence type="ECO:0000313" key="10">
    <source>
        <dbReference type="Proteomes" id="UP000006620"/>
    </source>
</evidence>
<dbReference type="GO" id="GO:0006508">
    <property type="term" value="P:proteolysis"/>
    <property type="evidence" value="ECO:0007669"/>
    <property type="project" value="UniProtKB-KW"/>
</dbReference>
<dbReference type="AlphaFoldDB" id="F8FJK3"/>
<dbReference type="CDD" id="cd03888">
    <property type="entry name" value="M20_PepV"/>
    <property type="match status" value="1"/>
</dbReference>
<evidence type="ECO:0000256" key="5">
    <source>
        <dbReference type="ARBA" id="ARBA00022801"/>
    </source>
</evidence>
<dbReference type="EMBL" id="CP002869">
    <property type="protein sequence ID" value="AEI42853.1"/>
    <property type="molecule type" value="Genomic_DNA"/>
</dbReference>
<evidence type="ECO:0000256" key="2">
    <source>
        <dbReference type="ARBA" id="ARBA00006247"/>
    </source>
</evidence>
<dbReference type="GO" id="GO:0016805">
    <property type="term" value="F:dipeptidase activity"/>
    <property type="evidence" value="ECO:0007669"/>
    <property type="project" value="UniProtKB-KW"/>
</dbReference>
<dbReference type="PATRIC" id="fig|1036673.3.peg.3973"/>
<dbReference type="PROSITE" id="PS00758">
    <property type="entry name" value="ARGE_DAPE_CPG2_1"/>
    <property type="match status" value="1"/>
</dbReference>
<dbReference type="Pfam" id="PF01546">
    <property type="entry name" value="Peptidase_M20"/>
    <property type="match status" value="1"/>
</dbReference>
<keyword evidence="3" id="KW-0645">Protease</keyword>
<evidence type="ECO:0000256" key="7">
    <source>
        <dbReference type="ARBA" id="ARBA00022997"/>
    </source>
</evidence>
<dbReference type="RefSeq" id="WP_013918007.1">
    <property type="nucleotide sequence ID" value="NC_015690.1"/>
</dbReference>
<protein>
    <submittedName>
        <fullName evidence="9">Xaa-His dipeptidase</fullName>
    </submittedName>
</protein>
<dbReference type="InterPro" id="IPR050072">
    <property type="entry name" value="Peptidase_M20A"/>
</dbReference>
<dbReference type="PANTHER" id="PTHR43808:SF31">
    <property type="entry name" value="N-ACETYL-L-CITRULLINE DEACETYLASE"/>
    <property type="match status" value="1"/>
</dbReference>
<dbReference type="Gene3D" id="3.40.630.10">
    <property type="entry name" value="Zn peptidases"/>
    <property type="match status" value="1"/>
</dbReference>
<keyword evidence="8" id="KW-0482">Metalloprotease</keyword>
<dbReference type="GO" id="GO:0008237">
    <property type="term" value="F:metallopeptidase activity"/>
    <property type="evidence" value="ECO:0007669"/>
    <property type="project" value="UniProtKB-KW"/>
</dbReference>
<keyword evidence="7" id="KW-0224">Dipeptidase</keyword>
<dbReference type="InterPro" id="IPR001261">
    <property type="entry name" value="ArgE/DapE_CS"/>
</dbReference>
<comment type="similarity">
    <text evidence="2">Belongs to the peptidase M20A family.</text>
</comment>
<dbReference type="KEGG" id="pms:KNP414_04321"/>
<dbReference type="InterPro" id="IPR010964">
    <property type="entry name" value="M20A_pepV-rel"/>
</dbReference>
<keyword evidence="4" id="KW-0479">Metal-binding</keyword>
<reference evidence="10" key="1">
    <citation type="submission" date="2011-06" db="EMBL/GenBank/DDBJ databases">
        <title>Complete genome sequence of Paenibacillus mucilaginosus KNP414.</title>
        <authorList>
            <person name="Wang J."/>
            <person name="Hu S."/>
            <person name="Hu X."/>
            <person name="Zhang B."/>
            <person name="Dong D."/>
            <person name="Zhang S."/>
            <person name="Zhao K."/>
            <person name="Wu D."/>
        </authorList>
    </citation>
    <scope>NUCLEOTIDE SEQUENCE [LARGE SCALE GENOMIC DNA]</scope>
    <source>
        <strain evidence="10">KNP414</strain>
    </source>
</reference>
<dbReference type="NCBIfam" id="TIGR01887">
    <property type="entry name" value="dipeptidaselike"/>
    <property type="match status" value="1"/>
</dbReference>
<proteinExistence type="inferred from homology"/>
<dbReference type="Gene3D" id="3.30.70.360">
    <property type="match status" value="2"/>
</dbReference>
<dbReference type="GO" id="GO:0008270">
    <property type="term" value="F:zinc ion binding"/>
    <property type="evidence" value="ECO:0007669"/>
    <property type="project" value="InterPro"/>
</dbReference>
<dbReference type="GO" id="GO:0008777">
    <property type="term" value="F:acetylornithine deacetylase activity"/>
    <property type="evidence" value="ECO:0007669"/>
    <property type="project" value="TreeGrafter"/>
</dbReference>
<dbReference type="NCBIfam" id="NF005591">
    <property type="entry name" value="PRK07318.1"/>
    <property type="match status" value="1"/>
</dbReference>
<dbReference type="SUPFAM" id="SSF55031">
    <property type="entry name" value="Bacterial exopeptidase dimerisation domain"/>
    <property type="match status" value="1"/>
</dbReference>
<keyword evidence="5" id="KW-0378">Hydrolase</keyword>
<evidence type="ECO:0000256" key="6">
    <source>
        <dbReference type="ARBA" id="ARBA00022833"/>
    </source>
</evidence>
<gene>
    <name evidence="9" type="ordered locus">KNP414_04321</name>
</gene>
<dbReference type="HOGENOM" id="CLU_031786_2_0_9"/>
<accession>F8FJK3</accession>
<dbReference type="GO" id="GO:0006526">
    <property type="term" value="P:L-arginine biosynthetic process"/>
    <property type="evidence" value="ECO:0007669"/>
    <property type="project" value="TreeGrafter"/>
</dbReference>
<evidence type="ECO:0000256" key="4">
    <source>
        <dbReference type="ARBA" id="ARBA00022723"/>
    </source>
</evidence>
<organism evidence="9 10">
    <name type="scientific">Paenibacillus mucilaginosus (strain KNP414)</name>
    <dbReference type="NCBI Taxonomy" id="1036673"/>
    <lineage>
        <taxon>Bacteria</taxon>
        <taxon>Bacillati</taxon>
        <taxon>Bacillota</taxon>
        <taxon>Bacilli</taxon>
        <taxon>Bacillales</taxon>
        <taxon>Paenibacillaceae</taxon>
        <taxon>Paenibacillus</taxon>
    </lineage>
</organism>
<comment type="cofactor">
    <cofactor evidence="1">
        <name>Zn(2+)</name>
        <dbReference type="ChEBI" id="CHEBI:29105"/>
    </cofactor>
</comment>
<dbReference type="InterPro" id="IPR002933">
    <property type="entry name" value="Peptidase_M20"/>
</dbReference>
<evidence type="ECO:0000313" key="9">
    <source>
        <dbReference type="EMBL" id="AEI42853.1"/>
    </source>
</evidence>
<sequence length="475" mass="52401">MEINWLAEVEKRKDDLLKDLEGLLRIASVKDVTTSTPEYPMGEKIGEALDYVLALAQNEGFTTKNLDGFAGFAEWGASEEYIGVLAHVDVVPAPGEWTTPPYEPTVREGKLYARGAIDDKGPGMAAFYALKILKDLGLPLKRKIRMIYGTDEESGMGCVKHYLDVEPEPTYGFSPDDVFPIVYAEKGQMNVKLTLSGSEEEQHGTILVNFSSGDRGNMVPGQAAAEMKTNQPEELMNRFKTYCKEQGLHGEVSKSDETITLTLYGKTVHGMEPQNGVNAGLECLHFLNTLSFAGRDQSFITFADNCLYRDPFGEKLGIQYSEDVLGPLTVNAGIFKYNHADGGSIQLNIRVPLNNDYQHTIEMITKKAETCHFTIAEAQQFPTHYIPADHPMIKTLQSAYQSITGDEPTLVTSGGATYATLMKNAVAYGALFPGKVDSSHQIDEFIEIDDLIKATAVYAKALYDLSHLYNQQKTG</sequence>
<evidence type="ECO:0000256" key="3">
    <source>
        <dbReference type="ARBA" id="ARBA00022670"/>
    </source>
</evidence>
<keyword evidence="6" id="KW-0862">Zinc</keyword>
<dbReference type="Proteomes" id="UP000006620">
    <property type="component" value="Chromosome"/>
</dbReference>
<dbReference type="InterPro" id="IPR036264">
    <property type="entry name" value="Bact_exopeptidase_dim_dom"/>
</dbReference>
<dbReference type="SUPFAM" id="SSF53187">
    <property type="entry name" value="Zn-dependent exopeptidases"/>
    <property type="match status" value="1"/>
</dbReference>
<dbReference type="PANTHER" id="PTHR43808">
    <property type="entry name" value="ACETYLORNITHINE DEACETYLASE"/>
    <property type="match status" value="1"/>
</dbReference>
<name>F8FJK3_PAEMK</name>
<evidence type="ECO:0000256" key="1">
    <source>
        <dbReference type="ARBA" id="ARBA00001947"/>
    </source>
</evidence>